<evidence type="ECO:0000256" key="12">
    <source>
        <dbReference type="ARBA" id="ARBA00022989"/>
    </source>
</evidence>
<keyword evidence="11 19" id="KW-0460">Magnesium</keyword>
<keyword evidence="12 19" id="KW-1133">Transmembrane helix</keyword>
<comment type="subcellular location">
    <subcellularLocation>
        <location evidence="2 19">Cell membrane</location>
        <topology evidence="2 19">Multi-pass membrane protein</topology>
    </subcellularLocation>
</comment>
<evidence type="ECO:0000256" key="19">
    <source>
        <dbReference type="HAMAP-Rule" id="MF_00719"/>
    </source>
</evidence>
<dbReference type="Proteomes" id="UP000192330">
    <property type="component" value="Unassembled WGS sequence"/>
</dbReference>
<keyword evidence="13 19" id="KW-0472">Membrane</keyword>
<gene>
    <name evidence="19" type="primary">cobS</name>
    <name evidence="20" type="ORF">SAMN06295998_11682</name>
</gene>
<dbReference type="GO" id="GO:0051073">
    <property type="term" value="F:adenosylcobinamide-GDP ribazoletransferase activity"/>
    <property type="evidence" value="ECO:0007669"/>
    <property type="project" value="UniProtKB-UniRule"/>
</dbReference>
<comment type="function">
    <text evidence="14 19">Joins adenosylcobinamide-GDP and alpha-ribazole to generate adenosylcobalamin (Ado-cobalamin). Also synthesizes adenosylcobalamin 5'-phosphate from adenosylcobinamide-GDP and alpha-ribazole 5'-phosphate.</text>
</comment>
<keyword evidence="8 19" id="KW-0169">Cobalamin biosynthesis</keyword>
<dbReference type="EC" id="2.7.8.26" evidence="5 19"/>
<evidence type="ECO:0000256" key="11">
    <source>
        <dbReference type="ARBA" id="ARBA00022842"/>
    </source>
</evidence>
<dbReference type="UniPathway" id="UPA00148">
    <property type="reaction ID" value="UER00238"/>
</dbReference>
<accession>A0A1W2DP88</accession>
<evidence type="ECO:0000256" key="6">
    <source>
        <dbReference type="ARBA" id="ARBA00015850"/>
    </source>
</evidence>
<dbReference type="AlphaFoldDB" id="A0A1W2DP88"/>
<evidence type="ECO:0000256" key="17">
    <source>
        <dbReference type="ARBA" id="ARBA00048623"/>
    </source>
</evidence>
<evidence type="ECO:0000256" key="8">
    <source>
        <dbReference type="ARBA" id="ARBA00022573"/>
    </source>
</evidence>
<keyword evidence="9 19" id="KW-0808">Transferase</keyword>
<evidence type="ECO:0000256" key="10">
    <source>
        <dbReference type="ARBA" id="ARBA00022692"/>
    </source>
</evidence>
<keyword evidence="7 19" id="KW-1003">Cell membrane</keyword>
<evidence type="ECO:0000313" key="20">
    <source>
        <dbReference type="EMBL" id="SMC99355.1"/>
    </source>
</evidence>
<evidence type="ECO:0000256" key="18">
    <source>
        <dbReference type="ARBA" id="ARBA00049504"/>
    </source>
</evidence>
<dbReference type="OrthoDB" id="9794626at2"/>
<evidence type="ECO:0000256" key="5">
    <source>
        <dbReference type="ARBA" id="ARBA00013200"/>
    </source>
</evidence>
<comment type="cofactor">
    <cofactor evidence="1 19">
        <name>Mg(2+)</name>
        <dbReference type="ChEBI" id="CHEBI:18420"/>
    </cofactor>
</comment>
<feature type="transmembrane region" description="Helical" evidence="19">
    <location>
        <begin position="113"/>
        <end position="130"/>
    </location>
</feature>
<keyword evidence="10 19" id="KW-0812">Transmembrane</keyword>
<evidence type="ECO:0000256" key="9">
    <source>
        <dbReference type="ARBA" id="ARBA00022679"/>
    </source>
</evidence>
<dbReference type="GO" id="GO:0005886">
    <property type="term" value="C:plasma membrane"/>
    <property type="evidence" value="ECO:0007669"/>
    <property type="project" value="UniProtKB-SubCell"/>
</dbReference>
<evidence type="ECO:0000256" key="16">
    <source>
        <dbReference type="ARBA" id="ARBA00032853"/>
    </source>
</evidence>
<sequence>MKPATARIAELQLAVMLLTRLPAGQLKDPAPKLSDAQWAYPLVGLIVGLIAGICHGAATGLGASPALAAILSLSAMILSTGALHQDGLADFADGMWGGHNTARRLEIMRDSRIGSYGVLALGLCCAIWSASVAQLAGSADLAAFLAIGVLSRVAMTVCLATMPPARHDGLGAQAGRDTRANLTVSAFLALAAVIVLGLDGLIVMLVVAAVTFVIARTAQQRVGGQTGDVLGAVQFLAETAAWATLAILSN</sequence>
<comment type="catalytic activity">
    <reaction evidence="17 19">
        <text>alpha-ribazole + adenosylcob(III)inamide-GDP = adenosylcob(III)alamin + GMP + H(+)</text>
        <dbReference type="Rhea" id="RHEA:16049"/>
        <dbReference type="ChEBI" id="CHEBI:10329"/>
        <dbReference type="ChEBI" id="CHEBI:15378"/>
        <dbReference type="ChEBI" id="CHEBI:18408"/>
        <dbReference type="ChEBI" id="CHEBI:58115"/>
        <dbReference type="ChEBI" id="CHEBI:60487"/>
        <dbReference type="EC" id="2.7.8.26"/>
    </reaction>
</comment>
<dbReference type="RefSeq" id="WP_084353919.1">
    <property type="nucleotide sequence ID" value="NZ_FWYD01000016.1"/>
</dbReference>
<dbReference type="GO" id="GO:0008818">
    <property type="term" value="F:cobalamin 5'-phosphate synthase activity"/>
    <property type="evidence" value="ECO:0007669"/>
    <property type="project" value="UniProtKB-UniRule"/>
</dbReference>
<dbReference type="STRING" id="1387277.SAMN06295998_11682"/>
<comment type="catalytic activity">
    <reaction evidence="18 19">
        <text>alpha-ribazole 5'-phosphate + adenosylcob(III)inamide-GDP = adenosylcob(III)alamin 5'-phosphate + GMP + H(+)</text>
        <dbReference type="Rhea" id="RHEA:23560"/>
        <dbReference type="ChEBI" id="CHEBI:15378"/>
        <dbReference type="ChEBI" id="CHEBI:57918"/>
        <dbReference type="ChEBI" id="CHEBI:58115"/>
        <dbReference type="ChEBI" id="CHEBI:60487"/>
        <dbReference type="ChEBI" id="CHEBI:60493"/>
        <dbReference type="EC" id="2.7.8.26"/>
    </reaction>
</comment>
<name>A0A1W2DP88_9RHOB</name>
<comment type="similarity">
    <text evidence="4 19">Belongs to the CobS family.</text>
</comment>
<evidence type="ECO:0000256" key="2">
    <source>
        <dbReference type="ARBA" id="ARBA00004651"/>
    </source>
</evidence>
<dbReference type="Pfam" id="PF02654">
    <property type="entry name" value="CobS"/>
    <property type="match status" value="1"/>
</dbReference>
<protein>
    <recommendedName>
        <fullName evidence="6 19">Adenosylcobinamide-GDP ribazoletransferase</fullName>
        <ecNumber evidence="5 19">2.7.8.26</ecNumber>
    </recommendedName>
    <alternativeName>
        <fullName evidence="16 19">Cobalamin synthase</fullName>
    </alternativeName>
    <alternativeName>
        <fullName evidence="15 19">Cobalamin-5'-phosphate synthase</fullName>
    </alternativeName>
</protein>
<feature type="transmembrane region" description="Helical" evidence="19">
    <location>
        <begin position="182"/>
        <end position="215"/>
    </location>
</feature>
<feature type="transmembrane region" description="Helical" evidence="19">
    <location>
        <begin position="65"/>
        <end position="83"/>
    </location>
</feature>
<evidence type="ECO:0000256" key="15">
    <source>
        <dbReference type="ARBA" id="ARBA00032605"/>
    </source>
</evidence>
<evidence type="ECO:0000313" key="21">
    <source>
        <dbReference type="Proteomes" id="UP000192330"/>
    </source>
</evidence>
<dbReference type="NCBIfam" id="TIGR00317">
    <property type="entry name" value="cobS"/>
    <property type="match status" value="1"/>
</dbReference>
<dbReference type="HAMAP" id="MF_00719">
    <property type="entry name" value="CobS"/>
    <property type="match status" value="1"/>
</dbReference>
<dbReference type="EMBL" id="FWYD01000016">
    <property type="protein sequence ID" value="SMC99355.1"/>
    <property type="molecule type" value="Genomic_DNA"/>
</dbReference>
<dbReference type="GO" id="GO:0009236">
    <property type="term" value="P:cobalamin biosynthetic process"/>
    <property type="evidence" value="ECO:0007669"/>
    <property type="project" value="UniProtKB-UniRule"/>
</dbReference>
<dbReference type="PANTHER" id="PTHR34148:SF1">
    <property type="entry name" value="ADENOSYLCOBINAMIDE-GDP RIBAZOLETRANSFERASE"/>
    <property type="match status" value="1"/>
</dbReference>
<feature type="transmembrane region" description="Helical" evidence="19">
    <location>
        <begin position="142"/>
        <end position="162"/>
    </location>
</feature>
<evidence type="ECO:0000256" key="14">
    <source>
        <dbReference type="ARBA" id="ARBA00025228"/>
    </source>
</evidence>
<reference evidence="20 21" key="1">
    <citation type="submission" date="2017-04" db="EMBL/GenBank/DDBJ databases">
        <authorList>
            <person name="Afonso C.L."/>
            <person name="Miller P.J."/>
            <person name="Scott M.A."/>
            <person name="Spackman E."/>
            <person name="Goraichik I."/>
            <person name="Dimitrov K.M."/>
            <person name="Suarez D.L."/>
            <person name="Swayne D.E."/>
        </authorList>
    </citation>
    <scope>NUCLEOTIDE SEQUENCE [LARGE SCALE GENOMIC DNA]</scope>
    <source>
        <strain evidence="20 21">CGMCC 1.12644</strain>
    </source>
</reference>
<dbReference type="PANTHER" id="PTHR34148">
    <property type="entry name" value="ADENOSYLCOBINAMIDE-GDP RIBAZOLETRANSFERASE"/>
    <property type="match status" value="1"/>
</dbReference>
<proteinExistence type="inferred from homology"/>
<dbReference type="InterPro" id="IPR003805">
    <property type="entry name" value="CobS"/>
</dbReference>
<organism evidence="20 21">
    <name type="scientific">Primorskyibacter flagellatus</name>
    <dbReference type="NCBI Taxonomy" id="1387277"/>
    <lineage>
        <taxon>Bacteria</taxon>
        <taxon>Pseudomonadati</taxon>
        <taxon>Pseudomonadota</taxon>
        <taxon>Alphaproteobacteria</taxon>
        <taxon>Rhodobacterales</taxon>
        <taxon>Roseobacteraceae</taxon>
        <taxon>Primorskyibacter</taxon>
    </lineage>
</organism>
<comment type="pathway">
    <text evidence="3 19">Cofactor biosynthesis; adenosylcobalamin biosynthesis; adenosylcobalamin from cob(II)yrinate a,c-diamide: step 7/7.</text>
</comment>
<evidence type="ECO:0000256" key="4">
    <source>
        <dbReference type="ARBA" id="ARBA00010561"/>
    </source>
</evidence>
<evidence type="ECO:0000256" key="3">
    <source>
        <dbReference type="ARBA" id="ARBA00004663"/>
    </source>
</evidence>
<evidence type="ECO:0000256" key="1">
    <source>
        <dbReference type="ARBA" id="ARBA00001946"/>
    </source>
</evidence>
<evidence type="ECO:0000256" key="13">
    <source>
        <dbReference type="ARBA" id="ARBA00023136"/>
    </source>
</evidence>
<keyword evidence="21" id="KW-1185">Reference proteome</keyword>
<feature type="transmembrane region" description="Helical" evidence="19">
    <location>
        <begin position="39"/>
        <end position="58"/>
    </location>
</feature>
<evidence type="ECO:0000256" key="7">
    <source>
        <dbReference type="ARBA" id="ARBA00022475"/>
    </source>
</evidence>